<dbReference type="InterPro" id="IPR001789">
    <property type="entry name" value="Sig_transdc_resp-reg_receiver"/>
</dbReference>
<dbReference type="InterPro" id="IPR036388">
    <property type="entry name" value="WH-like_DNA-bd_sf"/>
</dbReference>
<dbReference type="Pfam" id="PF00486">
    <property type="entry name" value="Trans_reg_C"/>
    <property type="match status" value="1"/>
</dbReference>
<evidence type="ECO:0000256" key="1">
    <source>
        <dbReference type="ARBA" id="ARBA00022553"/>
    </source>
</evidence>
<evidence type="ECO:0000256" key="4">
    <source>
        <dbReference type="ARBA" id="ARBA00023125"/>
    </source>
</evidence>
<dbReference type="Gene3D" id="1.10.10.10">
    <property type="entry name" value="Winged helix-like DNA-binding domain superfamily/Winged helix DNA-binding domain"/>
    <property type="match status" value="1"/>
</dbReference>
<gene>
    <name evidence="11" type="ORF">J3R73_002502</name>
</gene>
<dbReference type="Proteomes" id="UP001237448">
    <property type="component" value="Unassembled WGS sequence"/>
</dbReference>
<keyword evidence="2" id="KW-0902">Two-component regulatory system</keyword>
<name>A0ABU0FDP7_9HYPH</name>
<evidence type="ECO:0000256" key="6">
    <source>
        <dbReference type="ARBA" id="ARBA00040524"/>
    </source>
</evidence>
<dbReference type="Gene3D" id="6.10.250.690">
    <property type="match status" value="1"/>
</dbReference>
<evidence type="ECO:0000256" key="7">
    <source>
        <dbReference type="PROSITE-ProRule" id="PRU00169"/>
    </source>
</evidence>
<feature type="domain" description="OmpR/PhoB-type" evidence="10">
    <location>
        <begin position="113"/>
        <end position="211"/>
    </location>
</feature>
<dbReference type="PANTHER" id="PTHR48111:SF22">
    <property type="entry name" value="REGULATOR OF RPOS"/>
    <property type="match status" value="1"/>
</dbReference>
<protein>
    <recommendedName>
        <fullName evidence="6">Cell cycle response regulator CtrA</fullName>
    </recommendedName>
</protein>
<comment type="caution">
    <text evidence="11">The sequence shown here is derived from an EMBL/GenBank/DDBJ whole genome shotgun (WGS) entry which is preliminary data.</text>
</comment>
<feature type="modified residue" description="4-aspartylphosphate" evidence="7">
    <location>
        <position position="40"/>
    </location>
</feature>
<keyword evidence="4 8" id="KW-0238">DNA-binding</keyword>
<organism evidence="11 12">
    <name type="scientific">Labrys monachus</name>
    <dbReference type="NCBI Taxonomy" id="217067"/>
    <lineage>
        <taxon>Bacteria</taxon>
        <taxon>Pseudomonadati</taxon>
        <taxon>Pseudomonadota</taxon>
        <taxon>Alphaproteobacteria</taxon>
        <taxon>Hyphomicrobiales</taxon>
        <taxon>Xanthobacteraceae</taxon>
        <taxon>Labrys</taxon>
    </lineage>
</organism>
<evidence type="ECO:0000259" key="9">
    <source>
        <dbReference type="PROSITE" id="PS50110"/>
    </source>
</evidence>
<accession>A0ABU0FDP7</accession>
<evidence type="ECO:0000256" key="2">
    <source>
        <dbReference type="ARBA" id="ARBA00023012"/>
    </source>
</evidence>
<dbReference type="PROSITE" id="PS50110">
    <property type="entry name" value="RESPONSE_REGULATORY"/>
    <property type="match status" value="1"/>
</dbReference>
<evidence type="ECO:0000259" key="10">
    <source>
        <dbReference type="PROSITE" id="PS51755"/>
    </source>
</evidence>
<dbReference type="Pfam" id="PF00072">
    <property type="entry name" value="Response_reg"/>
    <property type="match status" value="1"/>
</dbReference>
<dbReference type="PROSITE" id="PS51755">
    <property type="entry name" value="OMPR_PHOB"/>
    <property type="match status" value="1"/>
</dbReference>
<dbReference type="InterPro" id="IPR039420">
    <property type="entry name" value="WalR-like"/>
</dbReference>
<keyword evidence="1 7" id="KW-0597">Phosphoprotein</keyword>
<feature type="domain" description="Response regulatory" evidence="9">
    <location>
        <begin position="1"/>
        <end position="105"/>
    </location>
</feature>
<dbReference type="InterPro" id="IPR011006">
    <property type="entry name" value="CheY-like_superfamily"/>
</dbReference>
<reference evidence="11 12" key="1">
    <citation type="submission" date="2023-07" db="EMBL/GenBank/DDBJ databases">
        <title>Genomic Encyclopedia of Type Strains, Phase IV (KMG-IV): sequencing the most valuable type-strain genomes for metagenomic binning, comparative biology and taxonomic classification.</title>
        <authorList>
            <person name="Goeker M."/>
        </authorList>
    </citation>
    <scope>NUCLEOTIDE SEQUENCE [LARGE SCALE GENOMIC DNA]</scope>
    <source>
        <strain evidence="11 12">DSM 5896</strain>
    </source>
</reference>
<keyword evidence="12" id="KW-1185">Reference proteome</keyword>
<evidence type="ECO:0000256" key="5">
    <source>
        <dbReference type="ARBA" id="ARBA00023163"/>
    </source>
</evidence>
<evidence type="ECO:0000256" key="8">
    <source>
        <dbReference type="PROSITE-ProRule" id="PRU01091"/>
    </source>
</evidence>
<evidence type="ECO:0000313" key="11">
    <source>
        <dbReference type="EMBL" id="MDQ0392710.1"/>
    </source>
</evidence>
<dbReference type="SUPFAM" id="SSF52172">
    <property type="entry name" value="CheY-like"/>
    <property type="match status" value="1"/>
</dbReference>
<dbReference type="PANTHER" id="PTHR48111">
    <property type="entry name" value="REGULATOR OF RPOS"/>
    <property type="match status" value="1"/>
</dbReference>
<keyword evidence="5" id="KW-0804">Transcription</keyword>
<sequence length="214" mass="24138">MAATLVNNLKSEGLGVDVAENGAKGILMATNYAYDLVILDITLPEPNGTQILKQIRQDDCETPVIMLTARSSVQDKVTHFESGADDYLTKPFAFMELLVRVRALLRRRSAQQTDVIHIADFELDRVTHRAKRADRRIELSGKEYALLEYLAANAGRVLSRAMILEHVWDQSFESLTNIVEVYIRQLRNKIDEGYPHKLIRTVRGAGYIFGDSST</sequence>
<evidence type="ECO:0000256" key="3">
    <source>
        <dbReference type="ARBA" id="ARBA00023015"/>
    </source>
</evidence>
<dbReference type="EMBL" id="JAUSVK010000001">
    <property type="protein sequence ID" value="MDQ0392710.1"/>
    <property type="molecule type" value="Genomic_DNA"/>
</dbReference>
<dbReference type="SMART" id="SM00862">
    <property type="entry name" value="Trans_reg_C"/>
    <property type="match status" value="1"/>
</dbReference>
<keyword evidence="3" id="KW-0805">Transcription regulation</keyword>
<proteinExistence type="predicted"/>
<feature type="DNA-binding region" description="OmpR/PhoB-type" evidence="8">
    <location>
        <begin position="113"/>
        <end position="211"/>
    </location>
</feature>
<dbReference type="InterPro" id="IPR001867">
    <property type="entry name" value="OmpR/PhoB-type_DNA-bd"/>
</dbReference>
<dbReference type="CDD" id="cd00383">
    <property type="entry name" value="trans_reg_C"/>
    <property type="match status" value="1"/>
</dbReference>
<dbReference type="SMART" id="SM00448">
    <property type="entry name" value="REC"/>
    <property type="match status" value="1"/>
</dbReference>
<evidence type="ECO:0000313" key="12">
    <source>
        <dbReference type="Proteomes" id="UP001237448"/>
    </source>
</evidence>
<dbReference type="Gene3D" id="3.40.50.2300">
    <property type="match status" value="1"/>
</dbReference>